<reference evidence="9 10" key="1">
    <citation type="submission" date="2014-09" db="EMBL/GenBank/DDBJ databases">
        <title>Draft Genome Sequence of Draconibacterium sp. JN14CK-3.</title>
        <authorList>
            <person name="Dong C."/>
            <person name="Lai Q."/>
            <person name="Shao Z."/>
        </authorList>
    </citation>
    <scope>NUCLEOTIDE SEQUENCE [LARGE SCALE GENOMIC DNA]</scope>
    <source>
        <strain evidence="9 10">JN14CK-3</strain>
    </source>
</reference>
<keyword evidence="6" id="KW-0653">Protein transport</keyword>
<dbReference type="InterPro" id="IPR002898">
    <property type="entry name" value="MotA_ExbB_proton_chnl"/>
</dbReference>
<keyword evidence="10" id="KW-1185">Reference proteome</keyword>
<comment type="subcellular location">
    <subcellularLocation>
        <location evidence="1">Cell membrane</location>
        <topology evidence="1">Multi-pass membrane protein</topology>
    </subcellularLocation>
    <subcellularLocation>
        <location evidence="6">Membrane</location>
        <topology evidence="6">Multi-pass membrane protein</topology>
    </subcellularLocation>
</comment>
<feature type="domain" description="MotA/TolQ/ExbB proton channel" evidence="8">
    <location>
        <begin position="42"/>
        <end position="101"/>
    </location>
</feature>
<evidence type="ECO:0000256" key="6">
    <source>
        <dbReference type="RuleBase" id="RU004057"/>
    </source>
</evidence>
<keyword evidence="6" id="KW-0813">Transport</keyword>
<keyword evidence="3 7" id="KW-0812">Transmembrane</keyword>
<protein>
    <recommendedName>
        <fullName evidence="8">MotA/TolQ/ExbB proton channel domain-containing protein</fullName>
    </recommendedName>
</protein>
<keyword evidence="4 7" id="KW-1133">Transmembrane helix</keyword>
<evidence type="ECO:0000313" key="10">
    <source>
        <dbReference type="Proteomes" id="UP000032544"/>
    </source>
</evidence>
<dbReference type="STRING" id="1544798.LH29_09670"/>
<evidence type="ECO:0000256" key="5">
    <source>
        <dbReference type="ARBA" id="ARBA00023136"/>
    </source>
</evidence>
<name>A0A0D8JG65_9BACT</name>
<proteinExistence type="inferred from homology"/>
<comment type="similarity">
    <text evidence="6">Belongs to the exbB/tolQ family.</text>
</comment>
<evidence type="ECO:0000256" key="3">
    <source>
        <dbReference type="ARBA" id="ARBA00022692"/>
    </source>
</evidence>
<evidence type="ECO:0000259" key="8">
    <source>
        <dbReference type="Pfam" id="PF01618"/>
    </source>
</evidence>
<dbReference type="GO" id="GO:0005886">
    <property type="term" value="C:plasma membrane"/>
    <property type="evidence" value="ECO:0007669"/>
    <property type="project" value="UniProtKB-SubCell"/>
</dbReference>
<evidence type="ECO:0000256" key="1">
    <source>
        <dbReference type="ARBA" id="ARBA00004651"/>
    </source>
</evidence>
<evidence type="ECO:0000256" key="2">
    <source>
        <dbReference type="ARBA" id="ARBA00022475"/>
    </source>
</evidence>
<dbReference type="AlphaFoldDB" id="A0A0D8JG65"/>
<evidence type="ECO:0000313" key="9">
    <source>
        <dbReference type="EMBL" id="KJF45591.1"/>
    </source>
</evidence>
<evidence type="ECO:0000256" key="7">
    <source>
        <dbReference type="SAM" id="Phobius"/>
    </source>
</evidence>
<keyword evidence="2" id="KW-1003">Cell membrane</keyword>
<feature type="transmembrane region" description="Helical" evidence="7">
    <location>
        <begin position="90"/>
        <end position="115"/>
    </location>
</feature>
<dbReference type="Pfam" id="PF01618">
    <property type="entry name" value="MotA_ExbB"/>
    <property type="match status" value="1"/>
</dbReference>
<dbReference type="RefSeq" id="WP_045028021.1">
    <property type="nucleotide sequence ID" value="NZ_JRHC01000001.1"/>
</dbReference>
<sequence>MNALIEKLNDGGPAFTYIIVLTFLILIGLFVRGILMKGEKYKTIELMKQISWFAVAWGFLGRTFGLIMIFDKVQAMGDVAPSVFADGLKIALVAPLCGILVFALTRLGIVVLVSLQKNYQPQENN</sequence>
<gene>
    <name evidence="9" type="ORF">LH29_09670</name>
</gene>
<feature type="transmembrane region" description="Helical" evidence="7">
    <location>
        <begin position="52"/>
        <end position="70"/>
    </location>
</feature>
<evidence type="ECO:0000256" key="4">
    <source>
        <dbReference type="ARBA" id="ARBA00022989"/>
    </source>
</evidence>
<organism evidence="9 10">
    <name type="scientific">Draconibacterium sediminis</name>
    <dbReference type="NCBI Taxonomy" id="1544798"/>
    <lineage>
        <taxon>Bacteria</taxon>
        <taxon>Pseudomonadati</taxon>
        <taxon>Bacteroidota</taxon>
        <taxon>Bacteroidia</taxon>
        <taxon>Marinilabiliales</taxon>
        <taxon>Prolixibacteraceae</taxon>
        <taxon>Draconibacterium</taxon>
    </lineage>
</organism>
<keyword evidence="5 7" id="KW-0472">Membrane</keyword>
<dbReference type="EMBL" id="JRHC01000001">
    <property type="protein sequence ID" value="KJF45591.1"/>
    <property type="molecule type" value="Genomic_DNA"/>
</dbReference>
<dbReference type="GO" id="GO:0015031">
    <property type="term" value="P:protein transport"/>
    <property type="evidence" value="ECO:0007669"/>
    <property type="project" value="UniProtKB-KW"/>
</dbReference>
<accession>A0A0D8JG65</accession>
<comment type="caution">
    <text evidence="9">The sequence shown here is derived from an EMBL/GenBank/DDBJ whole genome shotgun (WGS) entry which is preliminary data.</text>
</comment>
<feature type="transmembrane region" description="Helical" evidence="7">
    <location>
        <begin position="14"/>
        <end position="31"/>
    </location>
</feature>
<dbReference type="Proteomes" id="UP000032544">
    <property type="component" value="Unassembled WGS sequence"/>
</dbReference>